<name>A0A2K1ZM30_POPTR</name>
<sequence length="67" mass="8121">MMCKTWRMKNLMQWILYKKGLEVPQIENSILEEFKEKVNHNDFVLPSVLLLRSLSLSYFQSRENEWG</sequence>
<dbReference type="InParanoid" id="A0A2K1ZM30"/>
<keyword evidence="2" id="KW-1185">Reference proteome</keyword>
<dbReference type="EMBL" id="CM009296">
    <property type="protein sequence ID" value="PNT26332.1"/>
    <property type="molecule type" value="Genomic_DNA"/>
</dbReference>
<organism evidence="1 2">
    <name type="scientific">Populus trichocarpa</name>
    <name type="common">Western balsam poplar</name>
    <name type="synonym">Populus balsamifera subsp. trichocarpa</name>
    <dbReference type="NCBI Taxonomy" id="3694"/>
    <lineage>
        <taxon>Eukaryota</taxon>
        <taxon>Viridiplantae</taxon>
        <taxon>Streptophyta</taxon>
        <taxon>Embryophyta</taxon>
        <taxon>Tracheophyta</taxon>
        <taxon>Spermatophyta</taxon>
        <taxon>Magnoliopsida</taxon>
        <taxon>eudicotyledons</taxon>
        <taxon>Gunneridae</taxon>
        <taxon>Pentapetalae</taxon>
        <taxon>rosids</taxon>
        <taxon>fabids</taxon>
        <taxon>Malpighiales</taxon>
        <taxon>Salicaceae</taxon>
        <taxon>Saliceae</taxon>
        <taxon>Populus</taxon>
    </lineage>
</organism>
<protein>
    <submittedName>
        <fullName evidence="1">Uncharacterized protein</fullName>
    </submittedName>
</protein>
<evidence type="ECO:0000313" key="1">
    <source>
        <dbReference type="EMBL" id="PNT26332.1"/>
    </source>
</evidence>
<dbReference type="Proteomes" id="UP000006729">
    <property type="component" value="Chromosome 7"/>
</dbReference>
<reference evidence="1 2" key="1">
    <citation type="journal article" date="2006" name="Science">
        <title>The genome of black cottonwood, Populus trichocarpa (Torr. &amp; Gray).</title>
        <authorList>
            <person name="Tuskan G.A."/>
            <person name="Difazio S."/>
            <person name="Jansson S."/>
            <person name="Bohlmann J."/>
            <person name="Grigoriev I."/>
            <person name="Hellsten U."/>
            <person name="Putnam N."/>
            <person name="Ralph S."/>
            <person name="Rombauts S."/>
            <person name="Salamov A."/>
            <person name="Schein J."/>
            <person name="Sterck L."/>
            <person name="Aerts A."/>
            <person name="Bhalerao R.R."/>
            <person name="Bhalerao R.P."/>
            <person name="Blaudez D."/>
            <person name="Boerjan W."/>
            <person name="Brun A."/>
            <person name="Brunner A."/>
            <person name="Busov V."/>
            <person name="Campbell M."/>
            <person name="Carlson J."/>
            <person name="Chalot M."/>
            <person name="Chapman J."/>
            <person name="Chen G.L."/>
            <person name="Cooper D."/>
            <person name="Coutinho P.M."/>
            <person name="Couturier J."/>
            <person name="Covert S."/>
            <person name="Cronk Q."/>
            <person name="Cunningham R."/>
            <person name="Davis J."/>
            <person name="Degroeve S."/>
            <person name="Dejardin A."/>
            <person name="Depamphilis C."/>
            <person name="Detter J."/>
            <person name="Dirks B."/>
            <person name="Dubchak I."/>
            <person name="Duplessis S."/>
            <person name="Ehlting J."/>
            <person name="Ellis B."/>
            <person name="Gendler K."/>
            <person name="Goodstein D."/>
            <person name="Gribskov M."/>
            <person name="Grimwood J."/>
            <person name="Groover A."/>
            <person name="Gunter L."/>
            <person name="Hamberger B."/>
            <person name="Heinze B."/>
            <person name="Helariutta Y."/>
            <person name="Henrissat B."/>
            <person name="Holligan D."/>
            <person name="Holt R."/>
            <person name="Huang W."/>
            <person name="Islam-Faridi N."/>
            <person name="Jones S."/>
            <person name="Jones-Rhoades M."/>
            <person name="Jorgensen R."/>
            <person name="Joshi C."/>
            <person name="Kangasjarvi J."/>
            <person name="Karlsson J."/>
            <person name="Kelleher C."/>
            <person name="Kirkpatrick R."/>
            <person name="Kirst M."/>
            <person name="Kohler A."/>
            <person name="Kalluri U."/>
            <person name="Larimer F."/>
            <person name="Leebens-Mack J."/>
            <person name="Leple J.C."/>
            <person name="Locascio P."/>
            <person name="Lou Y."/>
            <person name="Lucas S."/>
            <person name="Martin F."/>
            <person name="Montanini B."/>
            <person name="Napoli C."/>
            <person name="Nelson D.R."/>
            <person name="Nelson C."/>
            <person name="Nieminen K."/>
            <person name="Nilsson O."/>
            <person name="Pereda V."/>
            <person name="Peter G."/>
            <person name="Philippe R."/>
            <person name="Pilate G."/>
            <person name="Poliakov A."/>
            <person name="Razumovskaya J."/>
            <person name="Richardson P."/>
            <person name="Rinaldi C."/>
            <person name="Ritland K."/>
            <person name="Rouze P."/>
            <person name="Ryaboy D."/>
            <person name="Schmutz J."/>
            <person name="Schrader J."/>
            <person name="Segerman B."/>
            <person name="Shin H."/>
            <person name="Siddiqui A."/>
            <person name="Sterky F."/>
            <person name="Terry A."/>
            <person name="Tsai C.J."/>
            <person name="Uberbacher E."/>
            <person name="Unneberg P."/>
            <person name="Vahala J."/>
            <person name="Wall K."/>
            <person name="Wessler S."/>
            <person name="Yang G."/>
            <person name="Yin T."/>
            <person name="Douglas C."/>
            <person name="Marra M."/>
            <person name="Sandberg G."/>
            <person name="Van de Peer Y."/>
            <person name="Rokhsar D."/>
        </authorList>
    </citation>
    <scope>NUCLEOTIDE SEQUENCE [LARGE SCALE GENOMIC DNA]</scope>
    <source>
        <strain evidence="2">cv. Nisqually</strain>
    </source>
</reference>
<evidence type="ECO:0000313" key="2">
    <source>
        <dbReference type="Proteomes" id="UP000006729"/>
    </source>
</evidence>
<accession>A0A2K1ZM30</accession>
<dbReference type="AlphaFoldDB" id="A0A2K1ZM30"/>
<proteinExistence type="predicted"/>
<gene>
    <name evidence="1" type="ORF">POPTR_007G008400</name>
</gene>